<dbReference type="EMBL" id="JAHRHY010000001">
    <property type="protein sequence ID" value="KAG9073172.1"/>
    <property type="molecule type" value="Genomic_DNA"/>
</dbReference>
<gene>
    <name evidence="3" type="ORF">KI688_000959</name>
</gene>
<sequence>MLGSFASLAGALGLFMAASVNAQEPCGGTVYNGTGTFTVKNYGTEYTVLTMFGANNNPGSEDYLLYCGDIPAPQGQAILDMGVSSNVKKFKVPVTSVLVSGTFTSSYVELAGGQKNIRVLENPQNIVSPCLQEEFKNTSIVPLNSAIFNQYLTVDVGFRENKDPGQIKDVWVPMSIEVAPLLRAQYINAVSLFFNSGSQALITYNTIIGTYNQLKIDMSGIPNENKMRIGWVKYDFGNKTWKLRNTEFTRGIITDAGGIPFPLVGDGVTSEPDISPTDFKILMTNADIIIDQTEFPADGKGNYTSLFGRWRALAGFTGTDFIPRVLDLHKVYSLDNTVNQIGISDYQYRMPSRPDLLLRDVIAVQYPEYNKGYRTRFLNGNFQYGGAPDFTLGPANCTTTPMQYNSGDITTSNPNPLFTGLPTPPPPVVGGGIYGIGGPTQGDGTSGSGKSKTTSVVIAVVCVAAVLGAAFAFAFYKWSRRAKEDRFIELEEEMNNEIPLS</sequence>
<evidence type="ECO:0000256" key="2">
    <source>
        <dbReference type="SAM" id="SignalP"/>
    </source>
</evidence>
<dbReference type="AlphaFoldDB" id="A0A9P7Y5K4"/>
<proteinExistence type="predicted"/>
<dbReference type="PANTHER" id="PTHR38360:SF1">
    <property type="entry name" value="F12P19.7"/>
    <property type="match status" value="1"/>
</dbReference>
<dbReference type="OrthoDB" id="409848at2759"/>
<feature type="chain" id="PRO_5040258875" evidence="2">
    <location>
        <begin position="23"/>
        <end position="501"/>
    </location>
</feature>
<name>A0A9P7Y5K4_9FUNG</name>
<dbReference type="PANTHER" id="PTHR38360">
    <property type="entry name" value="OS03G0120000 PROTEIN"/>
    <property type="match status" value="1"/>
</dbReference>
<keyword evidence="1" id="KW-0472">Membrane</keyword>
<comment type="caution">
    <text evidence="3">The sequence shown here is derived from an EMBL/GenBank/DDBJ whole genome shotgun (WGS) entry which is preliminary data.</text>
</comment>
<keyword evidence="1" id="KW-0812">Transmembrane</keyword>
<organism evidence="3 4">
    <name type="scientific">Linnemannia hyalina</name>
    <dbReference type="NCBI Taxonomy" id="64524"/>
    <lineage>
        <taxon>Eukaryota</taxon>
        <taxon>Fungi</taxon>
        <taxon>Fungi incertae sedis</taxon>
        <taxon>Mucoromycota</taxon>
        <taxon>Mortierellomycotina</taxon>
        <taxon>Mortierellomycetes</taxon>
        <taxon>Mortierellales</taxon>
        <taxon>Mortierellaceae</taxon>
        <taxon>Linnemannia</taxon>
    </lineage>
</organism>
<evidence type="ECO:0000313" key="4">
    <source>
        <dbReference type="Proteomes" id="UP000707451"/>
    </source>
</evidence>
<keyword evidence="2" id="KW-0732">Signal</keyword>
<feature type="signal peptide" evidence="2">
    <location>
        <begin position="1"/>
        <end position="22"/>
    </location>
</feature>
<accession>A0A9P7Y5K4</accession>
<evidence type="ECO:0000313" key="3">
    <source>
        <dbReference type="EMBL" id="KAG9073172.1"/>
    </source>
</evidence>
<evidence type="ECO:0000256" key="1">
    <source>
        <dbReference type="SAM" id="Phobius"/>
    </source>
</evidence>
<dbReference type="Proteomes" id="UP000707451">
    <property type="component" value="Unassembled WGS sequence"/>
</dbReference>
<keyword evidence="4" id="KW-1185">Reference proteome</keyword>
<protein>
    <submittedName>
        <fullName evidence="3">Uncharacterized protein</fullName>
    </submittedName>
</protein>
<feature type="transmembrane region" description="Helical" evidence="1">
    <location>
        <begin position="456"/>
        <end position="476"/>
    </location>
</feature>
<reference evidence="3" key="1">
    <citation type="submission" date="2021-06" db="EMBL/GenBank/DDBJ databases">
        <title>Genome Sequence of Mortierella hyaline Strain SCG-10, a Cold-Adapted, Nitrate-Reducing Fungus Isolated from Soil in Minnesota, USA.</title>
        <authorList>
            <person name="Aldossari N."/>
        </authorList>
    </citation>
    <scope>NUCLEOTIDE SEQUENCE</scope>
    <source>
        <strain evidence="3">SCG-10</strain>
    </source>
</reference>
<keyword evidence="1" id="KW-1133">Transmembrane helix</keyword>